<proteinExistence type="predicted"/>
<dbReference type="PANTHER" id="PTHR30349">
    <property type="entry name" value="PHAGE INTEGRASE-RELATED"/>
    <property type="match status" value="1"/>
</dbReference>
<dbReference type="InterPro" id="IPR011010">
    <property type="entry name" value="DNA_brk_join_enz"/>
</dbReference>
<dbReference type="GO" id="GO:0006310">
    <property type="term" value="P:DNA recombination"/>
    <property type="evidence" value="ECO:0007669"/>
    <property type="project" value="UniProtKB-KW"/>
</dbReference>
<dbReference type="PROSITE" id="PS51898">
    <property type="entry name" value="TYR_RECOMBINASE"/>
    <property type="match status" value="1"/>
</dbReference>
<protein>
    <submittedName>
        <fullName evidence="3">Tyrosine recombinase XerC</fullName>
    </submittedName>
</protein>
<dbReference type="SUPFAM" id="SSF56349">
    <property type="entry name" value="DNA breaking-rejoining enzymes"/>
    <property type="match status" value="1"/>
</dbReference>
<evidence type="ECO:0000313" key="3">
    <source>
        <dbReference type="EMBL" id="MPM35406.1"/>
    </source>
</evidence>
<feature type="domain" description="Tyr recombinase" evidence="2">
    <location>
        <begin position="1"/>
        <end position="81"/>
    </location>
</feature>
<dbReference type="InterPro" id="IPR013762">
    <property type="entry name" value="Integrase-like_cat_sf"/>
</dbReference>
<evidence type="ECO:0000256" key="1">
    <source>
        <dbReference type="ARBA" id="ARBA00023172"/>
    </source>
</evidence>
<accession>A0A644Z3H7</accession>
<dbReference type="Gene3D" id="1.10.443.10">
    <property type="entry name" value="Intergrase catalytic core"/>
    <property type="match status" value="1"/>
</dbReference>
<dbReference type="InterPro" id="IPR050090">
    <property type="entry name" value="Tyrosine_recombinase_XerCD"/>
</dbReference>
<comment type="caution">
    <text evidence="3">The sequence shown here is derived from an EMBL/GenBank/DDBJ whole genome shotgun (WGS) entry which is preliminary data.</text>
</comment>
<dbReference type="GO" id="GO:0003677">
    <property type="term" value="F:DNA binding"/>
    <property type="evidence" value="ECO:0007669"/>
    <property type="project" value="InterPro"/>
</dbReference>
<dbReference type="Pfam" id="PF00589">
    <property type="entry name" value="Phage_integrase"/>
    <property type="match status" value="1"/>
</dbReference>
<sequence>MFGRVKPLVLASIDRAKEIAIKKAGVKRIRIHDFRHSHASNLIASGVNIVAVSKRLGHSDVNMTLKVYTHLIKETESKLINYVDSSVIF</sequence>
<dbReference type="GO" id="GO:0015074">
    <property type="term" value="P:DNA integration"/>
    <property type="evidence" value="ECO:0007669"/>
    <property type="project" value="InterPro"/>
</dbReference>
<dbReference type="EMBL" id="VSSQ01007276">
    <property type="protein sequence ID" value="MPM35406.1"/>
    <property type="molecule type" value="Genomic_DNA"/>
</dbReference>
<dbReference type="AlphaFoldDB" id="A0A644Z3H7"/>
<organism evidence="3">
    <name type="scientific">bioreactor metagenome</name>
    <dbReference type="NCBI Taxonomy" id="1076179"/>
    <lineage>
        <taxon>unclassified sequences</taxon>
        <taxon>metagenomes</taxon>
        <taxon>ecological metagenomes</taxon>
    </lineage>
</organism>
<reference evidence="3" key="1">
    <citation type="submission" date="2019-08" db="EMBL/GenBank/DDBJ databases">
        <authorList>
            <person name="Kucharzyk K."/>
            <person name="Murdoch R.W."/>
            <person name="Higgins S."/>
            <person name="Loffler F."/>
        </authorList>
    </citation>
    <scope>NUCLEOTIDE SEQUENCE</scope>
</reference>
<gene>
    <name evidence="3" type="primary">xerC_138</name>
    <name evidence="3" type="ORF">SDC9_81998</name>
</gene>
<name>A0A644Z3H7_9ZZZZ</name>
<dbReference type="PANTHER" id="PTHR30349:SF64">
    <property type="entry name" value="PROPHAGE INTEGRASE INTD-RELATED"/>
    <property type="match status" value="1"/>
</dbReference>
<evidence type="ECO:0000259" key="2">
    <source>
        <dbReference type="PROSITE" id="PS51898"/>
    </source>
</evidence>
<keyword evidence="1" id="KW-0233">DNA recombination</keyword>
<dbReference type="InterPro" id="IPR002104">
    <property type="entry name" value="Integrase_catalytic"/>
</dbReference>